<protein>
    <submittedName>
        <fullName evidence="3">TolC family protein</fullName>
    </submittedName>
</protein>
<evidence type="ECO:0000256" key="2">
    <source>
        <dbReference type="SAM" id="SignalP"/>
    </source>
</evidence>
<dbReference type="Pfam" id="PF02321">
    <property type="entry name" value="OEP"/>
    <property type="match status" value="1"/>
</dbReference>
<name>A0A6M4M8V0_9ALTE</name>
<dbReference type="GO" id="GO:0015562">
    <property type="term" value="F:efflux transmembrane transporter activity"/>
    <property type="evidence" value="ECO:0007669"/>
    <property type="project" value="InterPro"/>
</dbReference>
<dbReference type="PANTHER" id="PTHR30203">
    <property type="entry name" value="OUTER MEMBRANE CATION EFFLUX PROTEIN"/>
    <property type="match status" value="1"/>
</dbReference>
<evidence type="ECO:0000256" key="1">
    <source>
        <dbReference type="ARBA" id="ARBA00007613"/>
    </source>
</evidence>
<proteinExistence type="inferred from homology"/>
<evidence type="ECO:0000313" key="4">
    <source>
        <dbReference type="Proteomes" id="UP000219285"/>
    </source>
</evidence>
<dbReference type="SUPFAM" id="SSF56954">
    <property type="entry name" value="Outer membrane efflux proteins (OEP)"/>
    <property type="match status" value="1"/>
</dbReference>
<dbReference type="KEGG" id="apel:CA267_000650"/>
<dbReference type="AlphaFoldDB" id="A0A6M4M8V0"/>
<reference evidence="3 4" key="2">
    <citation type="submission" date="2020-04" db="EMBL/GenBank/DDBJ databases">
        <title>Complete genome sequence of Alteromonas pelagimontana 5.12T.</title>
        <authorList>
            <person name="Sinha R.K."/>
            <person name="Krishnan K.P."/>
            <person name="Kurian J.P."/>
        </authorList>
    </citation>
    <scope>NUCLEOTIDE SEQUENCE [LARGE SCALE GENOMIC DNA]</scope>
    <source>
        <strain evidence="3 4">5.12</strain>
    </source>
</reference>
<organism evidence="3 4">
    <name type="scientific">Alteromonas pelagimontana</name>
    <dbReference type="NCBI Taxonomy" id="1858656"/>
    <lineage>
        <taxon>Bacteria</taxon>
        <taxon>Pseudomonadati</taxon>
        <taxon>Pseudomonadota</taxon>
        <taxon>Gammaproteobacteria</taxon>
        <taxon>Alteromonadales</taxon>
        <taxon>Alteromonadaceae</taxon>
        <taxon>Alteromonas/Salinimonas group</taxon>
        <taxon>Alteromonas</taxon>
    </lineage>
</organism>
<feature type="signal peptide" evidence="2">
    <location>
        <begin position="1"/>
        <end position="30"/>
    </location>
</feature>
<dbReference type="EMBL" id="CP052766">
    <property type="protein sequence ID" value="QJR79409.1"/>
    <property type="molecule type" value="Genomic_DNA"/>
</dbReference>
<accession>A0A6M4M8V0</accession>
<dbReference type="InterPro" id="IPR010131">
    <property type="entry name" value="MdtP/NodT-like"/>
</dbReference>
<feature type="chain" id="PRO_5028889142" evidence="2">
    <location>
        <begin position="31"/>
        <end position="428"/>
    </location>
</feature>
<dbReference type="InterPro" id="IPR003423">
    <property type="entry name" value="OMP_efflux"/>
</dbReference>
<dbReference type="PANTHER" id="PTHR30203:SF24">
    <property type="entry name" value="BLR4935 PROTEIN"/>
    <property type="match status" value="1"/>
</dbReference>
<dbReference type="Gene3D" id="1.20.1600.10">
    <property type="entry name" value="Outer membrane efflux proteins (OEP)"/>
    <property type="match status" value="1"/>
</dbReference>
<gene>
    <name evidence="3" type="ORF">CA267_000650</name>
</gene>
<dbReference type="OrthoDB" id="9791261at2"/>
<dbReference type="RefSeq" id="WP_075609260.1">
    <property type="nucleotide sequence ID" value="NZ_CP052766.1"/>
</dbReference>
<keyword evidence="4" id="KW-1185">Reference proteome</keyword>
<reference evidence="4" key="1">
    <citation type="submission" date="2014-12" db="EMBL/GenBank/DDBJ databases">
        <title>Complete genome sequence of a multi-drug resistant Klebsiella pneumoniae.</title>
        <authorList>
            <person name="Hua X."/>
            <person name="Chen Q."/>
            <person name="Li X."/>
            <person name="Feng Y."/>
            <person name="Ruan Z."/>
            <person name="Yu Y."/>
        </authorList>
    </citation>
    <scope>NUCLEOTIDE SEQUENCE [LARGE SCALE GENOMIC DNA]</scope>
    <source>
        <strain evidence="4">5.12</strain>
    </source>
</reference>
<dbReference type="Proteomes" id="UP000219285">
    <property type="component" value="Chromosome"/>
</dbReference>
<comment type="similarity">
    <text evidence="1">Belongs to the outer membrane factor (OMF) (TC 1.B.17) family.</text>
</comment>
<sequence length="428" mass="47279">MNNTRRHPRVCSRQVVVICSLVLCSTQSLSEPLTLKQATQLTLQQHPQLQKFIPLVRALEGEKEQASLSPVYEIGIQAENLMGSGNTAGFSESELTVSLSSVYELGDKLDARVALADAKLSLLQSEQYVQSLSLLGDLTEQYVRTLAHQERVKLAKLSLSLAQDALEIVKDRVEAGATNEAELLRANATFNQAKLDSASAEMLLVIAKQSLALFWREEGANLDMISGSLSSLPSSQQFRLLYQRFLASPNMERLSNAIDAKDAELALAHSNTSADISWSVGIKRLQDVQDTSIVAGVSLPLFAGKRNRGAEKAATARKMATTLDRDSKLLEVKRLLFEASHYLNFTVQAVSHLNKSIIPDLQQAMKLTLEGYEQGIYNYQEWLTSREALIRTQARVIDLSETALIHQALIEQWTGLPSHALSSHRVPE</sequence>
<keyword evidence="2" id="KW-0732">Signal</keyword>
<evidence type="ECO:0000313" key="3">
    <source>
        <dbReference type="EMBL" id="QJR79409.1"/>
    </source>
</evidence>